<name>A0AAE1NC37_9EUCA</name>
<proteinExistence type="predicted"/>
<sequence length="149" mass="17182">MDPLYDSRTLLHLVHNSHRAILVFHFYLVLSSNQVPSSNQVLSPEWFVLVYLVHSHRGFHKVFILPSINKDPRVTIPHRWYLVFSSLDKFIQVLQYSLVSSLVLSLHSQVFQVNLVDSQDNMNLVPIIHKTLKGQQTNSILINNNLSGQ</sequence>
<reference evidence="1" key="1">
    <citation type="submission" date="2023-11" db="EMBL/GenBank/DDBJ databases">
        <title>Genome assemblies of two species of porcelain crab, Petrolisthes cinctipes and Petrolisthes manimaculis (Anomura: Porcellanidae).</title>
        <authorList>
            <person name="Angst P."/>
        </authorList>
    </citation>
    <scope>NUCLEOTIDE SEQUENCE</scope>
    <source>
        <strain evidence="1">PB745_02</strain>
        <tissue evidence="1">Gill</tissue>
    </source>
</reference>
<dbReference type="AlphaFoldDB" id="A0AAE1NC37"/>
<dbReference type="Proteomes" id="UP001292094">
    <property type="component" value="Unassembled WGS sequence"/>
</dbReference>
<dbReference type="EMBL" id="JAWZYT010006984">
    <property type="protein sequence ID" value="KAK4287259.1"/>
    <property type="molecule type" value="Genomic_DNA"/>
</dbReference>
<comment type="caution">
    <text evidence="1">The sequence shown here is derived from an EMBL/GenBank/DDBJ whole genome shotgun (WGS) entry which is preliminary data.</text>
</comment>
<organism evidence="1 2">
    <name type="scientific">Petrolisthes manimaculis</name>
    <dbReference type="NCBI Taxonomy" id="1843537"/>
    <lineage>
        <taxon>Eukaryota</taxon>
        <taxon>Metazoa</taxon>
        <taxon>Ecdysozoa</taxon>
        <taxon>Arthropoda</taxon>
        <taxon>Crustacea</taxon>
        <taxon>Multicrustacea</taxon>
        <taxon>Malacostraca</taxon>
        <taxon>Eumalacostraca</taxon>
        <taxon>Eucarida</taxon>
        <taxon>Decapoda</taxon>
        <taxon>Pleocyemata</taxon>
        <taxon>Anomura</taxon>
        <taxon>Galatheoidea</taxon>
        <taxon>Porcellanidae</taxon>
        <taxon>Petrolisthes</taxon>
    </lineage>
</organism>
<keyword evidence="2" id="KW-1185">Reference proteome</keyword>
<evidence type="ECO:0000313" key="2">
    <source>
        <dbReference type="Proteomes" id="UP001292094"/>
    </source>
</evidence>
<evidence type="ECO:0000313" key="1">
    <source>
        <dbReference type="EMBL" id="KAK4287259.1"/>
    </source>
</evidence>
<accession>A0AAE1NC37</accession>
<gene>
    <name evidence="1" type="ORF">Pmani_039669</name>
</gene>
<protein>
    <submittedName>
        <fullName evidence="1">Uncharacterized protein</fullName>
    </submittedName>
</protein>